<keyword evidence="6" id="KW-0238">DNA-binding</keyword>
<dbReference type="Gene3D" id="3.10.105.10">
    <property type="entry name" value="Dipeptide-binding Protein, Domain 3"/>
    <property type="match status" value="1"/>
</dbReference>
<keyword evidence="2" id="KW-0813">Transport</keyword>
<feature type="signal peptide" evidence="4">
    <location>
        <begin position="1"/>
        <end position="21"/>
    </location>
</feature>
<sequence>MKIRRKILLSFMMLGLLTACGGNNDSKSKGPKDTLVFSQISEGKTLDPQDTTEQYSQRVITVIYDRLVEIDEMTGKIVPGLAKSWEQLDDKTILFHLNEGVTFHNGEKFTAEDVKFTLERAKKLPKVAHLYSLIDKIDVIDDNTVKIHTSEPFAPLLAHLSHKTASIISKKYFEEKGIAGFQNPVGTGPYKYKDWKVGDRITLEANDNYFGLKPSIKYVVIRAVPEENSSVIGLETGEIDMTADLNAESRRLVMNNPELVYMEQSGINVNYVGLNTAKGILKDRDVRRAIAMGIDRDSIIDSILLGSVDKANNFVAPGVFGYSVDSKTLEYNPEAAKKIIEQKGLKGTKLTIGVSNSPVRMQMSEIIQAQLKEIGLDVTVESLEWGAFLTATGRGDLDMFSMGWGPSTYDADYGYYPNFHSSQLGSAGNRSQYVNPKMDKLLDDAKKEINTEKRKELYKEVADIIYTDVPVIPMYYTNNTVASTKNIEGMKPTSYIRFNELKFKVSDK</sequence>
<dbReference type="GO" id="GO:0042597">
    <property type="term" value="C:periplasmic space"/>
    <property type="evidence" value="ECO:0007669"/>
    <property type="project" value="UniProtKB-ARBA"/>
</dbReference>
<evidence type="ECO:0000256" key="2">
    <source>
        <dbReference type="ARBA" id="ARBA00022448"/>
    </source>
</evidence>
<dbReference type="Proteomes" id="UP000724657">
    <property type="component" value="Unassembled WGS sequence"/>
</dbReference>
<dbReference type="AlphaFoldDB" id="A0A9E2KZV8"/>
<dbReference type="Gene3D" id="3.40.190.10">
    <property type="entry name" value="Periplasmic binding protein-like II"/>
    <property type="match status" value="1"/>
</dbReference>
<feature type="chain" id="PRO_5038615560" evidence="4">
    <location>
        <begin position="22"/>
        <end position="508"/>
    </location>
</feature>
<dbReference type="GO" id="GO:0043190">
    <property type="term" value="C:ATP-binding cassette (ABC) transporter complex"/>
    <property type="evidence" value="ECO:0007669"/>
    <property type="project" value="InterPro"/>
</dbReference>
<comment type="similarity">
    <text evidence="1">Belongs to the bacterial solute-binding protein 5 family.</text>
</comment>
<dbReference type="InterPro" id="IPR030678">
    <property type="entry name" value="Peptide/Ni-bd"/>
</dbReference>
<organism evidence="6 7">
    <name type="scientific">Candidatus Fusobacterium pullicola</name>
    <dbReference type="NCBI Taxonomy" id="2838601"/>
    <lineage>
        <taxon>Bacteria</taxon>
        <taxon>Fusobacteriati</taxon>
        <taxon>Fusobacteriota</taxon>
        <taxon>Fusobacteriia</taxon>
        <taxon>Fusobacteriales</taxon>
        <taxon>Fusobacteriaceae</taxon>
        <taxon>Fusobacterium</taxon>
    </lineage>
</organism>
<gene>
    <name evidence="6" type="ORF">IAA47_06600</name>
</gene>
<dbReference type="PIRSF" id="PIRSF002741">
    <property type="entry name" value="MppA"/>
    <property type="match status" value="1"/>
</dbReference>
<reference evidence="6" key="2">
    <citation type="submission" date="2021-04" db="EMBL/GenBank/DDBJ databases">
        <authorList>
            <person name="Gilroy R."/>
        </authorList>
    </citation>
    <scope>NUCLEOTIDE SEQUENCE</scope>
    <source>
        <strain evidence="6">A6-441</strain>
    </source>
</reference>
<dbReference type="SUPFAM" id="SSF53850">
    <property type="entry name" value="Periplasmic binding protein-like II"/>
    <property type="match status" value="1"/>
</dbReference>
<reference evidence="6" key="1">
    <citation type="journal article" date="2021" name="PeerJ">
        <title>Extensive microbial diversity within the chicken gut microbiome revealed by metagenomics and culture.</title>
        <authorList>
            <person name="Gilroy R."/>
            <person name="Ravi A."/>
            <person name="Getino M."/>
            <person name="Pursley I."/>
            <person name="Horton D.L."/>
            <person name="Alikhan N.F."/>
            <person name="Baker D."/>
            <person name="Gharbi K."/>
            <person name="Hall N."/>
            <person name="Watson M."/>
            <person name="Adriaenssens E.M."/>
            <person name="Foster-Nyarko E."/>
            <person name="Jarju S."/>
            <person name="Secka A."/>
            <person name="Antonio M."/>
            <person name="Oren A."/>
            <person name="Chaudhuri R.R."/>
            <person name="La Ragione R."/>
            <person name="Hildebrand F."/>
            <person name="Pallen M.J."/>
        </authorList>
    </citation>
    <scope>NUCLEOTIDE SEQUENCE</scope>
    <source>
        <strain evidence="6">A6-441</strain>
    </source>
</reference>
<feature type="domain" description="Solute-binding protein family 5" evidence="5">
    <location>
        <begin position="76"/>
        <end position="423"/>
    </location>
</feature>
<dbReference type="PANTHER" id="PTHR30290">
    <property type="entry name" value="PERIPLASMIC BINDING COMPONENT OF ABC TRANSPORTER"/>
    <property type="match status" value="1"/>
</dbReference>
<evidence type="ECO:0000256" key="4">
    <source>
        <dbReference type="SAM" id="SignalP"/>
    </source>
</evidence>
<dbReference type="InterPro" id="IPR000914">
    <property type="entry name" value="SBP_5_dom"/>
</dbReference>
<evidence type="ECO:0000313" key="7">
    <source>
        <dbReference type="Proteomes" id="UP000724657"/>
    </source>
</evidence>
<dbReference type="PANTHER" id="PTHR30290:SF9">
    <property type="entry name" value="OLIGOPEPTIDE-BINDING PROTEIN APPA"/>
    <property type="match status" value="1"/>
</dbReference>
<proteinExistence type="inferred from homology"/>
<dbReference type="Gene3D" id="3.90.76.10">
    <property type="entry name" value="Dipeptide-binding Protein, Domain 1"/>
    <property type="match status" value="1"/>
</dbReference>
<dbReference type="Pfam" id="PF00496">
    <property type="entry name" value="SBP_bac_5"/>
    <property type="match status" value="1"/>
</dbReference>
<evidence type="ECO:0000313" key="6">
    <source>
        <dbReference type="EMBL" id="MBU3842631.1"/>
    </source>
</evidence>
<evidence type="ECO:0000256" key="3">
    <source>
        <dbReference type="ARBA" id="ARBA00022729"/>
    </source>
</evidence>
<accession>A0A9E2KZV8</accession>
<dbReference type="GO" id="GO:0003677">
    <property type="term" value="F:DNA binding"/>
    <property type="evidence" value="ECO:0007669"/>
    <property type="project" value="UniProtKB-KW"/>
</dbReference>
<dbReference type="InterPro" id="IPR039424">
    <property type="entry name" value="SBP_5"/>
</dbReference>
<dbReference type="EMBL" id="JAHLFN010000064">
    <property type="protein sequence ID" value="MBU3842631.1"/>
    <property type="molecule type" value="Genomic_DNA"/>
</dbReference>
<evidence type="ECO:0000259" key="5">
    <source>
        <dbReference type="Pfam" id="PF00496"/>
    </source>
</evidence>
<protein>
    <submittedName>
        <fullName evidence="6">DNA-binding protein</fullName>
    </submittedName>
</protein>
<comment type="caution">
    <text evidence="6">The sequence shown here is derived from an EMBL/GenBank/DDBJ whole genome shotgun (WGS) entry which is preliminary data.</text>
</comment>
<dbReference type="GO" id="GO:0015833">
    <property type="term" value="P:peptide transport"/>
    <property type="evidence" value="ECO:0007669"/>
    <property type="project" value="TreeGrafter"/>
</dbReference>
<dbReference type="PROSITE" id="PS51257">
    <property type="entry name" value="PROKAR_LIPOPROTEIN"/>
    <property type="match status" value="1"/>
</dbReference>
<name>A0A9E2KZV8_9FUSO</name>
<evidence type="ECO:0000256" key="1">
    <source>
        <dbReference type="ARBA" id="ARBA00005695"/>
    </source>
</evidence>
<dbReference type="GO" id="GO:1904680">
    <property type="term" value="F:peptide transmembrane transporter activity"/>
    <property type="evidence" value="ECO:0007669"/>
    <property type="project" value="TreeGrafter"/>
</dbReference>
<keyword evidence="3 4" id="KW-0732">Signal</keyword>